<keyword evidence="3" id="KW-0813">Transport</keyword>
<feature type="transmembrane region" description="Helical" evidence="8">
    <location>
        <begin position="264"/>
        <end position="291"/>
    </location>
</feature>
<evidence type="ECO:0000256" key="8">
    <source>
        <dbReference type="SAM" id="Phobius"/>
    </source>
</evidence>
<evidence type="ECO:0000313" key="10">
    <source>
        <dbReference type="Proteomes" id="UP000027980"/>
    </source>
</evidence>
<accession>A0A075LJ74</accession>
<dbReference type="AlphaFoldDB" id="A0A075LJ74"/>
<dbReference type="GeneID" id="34221726"/>
<dbReference type="PANTHER" id="PTHR34975">
    <property type="entry name" value="SPORE GERMINATION PROTEIN A2"/>
    <property type="match status" value="1"/>
</dbReference>
<comment type="subcellular location">
    <subcellularLocation>
        <location evidence="1">Membrane</location>
        <topology evidence="1">Multi-pass membrane protein</topology>
    </subcellularLocation>
</comment>
<evidence type="ECO:0000256" key="6">
    <source>
        <dbReference type="ARBA" id="ARBA00022989"/>
    </source>
</evidence>
<feature type="transmembrane region" description="Helical" evidence="8">
    <location>
        <begin position="84"/>
        <end position="105"/>
    </location>
</feature>
<dbReference type="GO" id="GO:0009847">
    <property type="term" value="P:spore germination"/>
    <property type="evidence" value="ECO:0007669"/>
    <property type="project" value="InterPro"/>
</dbReference>
<reference evidence="9 10" key="1">
    <citation type="submission" date="2014-07" db="EMBL/GenBank/DDBJ databases">
        <title>Complete genome sequence of a moderately halophilic bacterium Terribacillus aidingensis MP602, isolated from Cryptomeria fortunei in Tianmu mountain in China.</title>
        <authorList>
            <person name="Wang Y."/>
            <person name="Lu P."/>
            <person name="Zhang L."/>
        </authorList>
    </citation>
    <scope>NUCLEOTIDE SEQUENCE [LARGE SCALE GENOMIC DNA]</scope>
    <source>
        <strain evidence="9 10">MP602</strain>
    </source>
</reference>
<evidence type="ECO:0000256" key="7">
    <source>
        <dbReference type="ARBA" id="ARBA00023136"/>
    </source>
</evidence>
<keyword evidence="5 8" id="KW-0812">Transmembrane</keyword>
<evidence type="ECO:0000313" key="9">
    <source>
        <dbReference type="EMBL" id="AIF65972.1"/>
    </source>
</evidence>
<dbReference type="NCBIfam" id="TIGR00912">
    <property type="entry name" value="2A0309"/>
    <property type="match status" value="1"/>
</dbReference>
<evidence type="ECO:0000256" key="2">
    <source>
        <dbReference type="ARBA" id="ARBA00007998"/>
    </source>
</evidence>
<dbReference type="RefSeq" id="WP_038559101.1">
    <property type="nucleotide sequence ID" value="NZ_CP008876.1"/>
</dbReference>
<comment type="similarity">
    <text evidence="2">Belongs to the amino acid-polyamine-organocation (APC) superfamily. Spore germination protein (SGP) (TC 2.A.3.9) family.</text>
</comment>
<proteinExistence type="inferred from homology"/>
<dbReference type="Gene3D" id="1.20.1740.10">
    <property type="entry name" value="Amino acid/polyamine transporter I"/>
    <property type="match status" value="1"/>
</dbReference>
<evidence type="ECO:0000256" key="1">
    <source>
        <dbReference type="ARBA" id="ARBA00004141"/>
    </source>
</evidence>
<dbReference type="GO" id="GO:0016020">
    <property type="term" value="C:membrane"/>
    <property type="evidence" value="ECO:0007669"/>
    <property type="project" value="UniProtKB-SubCell"/>
</dbReference>
<keyword evidence="4" id="KW-0309">Germination</keyword>
<organism evidence="9 10">
    <name type="scientific">Terribacillus saccharophilus</name>
    <dbReference type="NCBI Taxonomy" id="361277"/>
    <lineage>
        <taxon>Bacteria</taxon>
        <taxon>Bacillati</taxon>
        <taxon>Bacillota</taxon>
        <taxon>Bacilli</taxon>
        <taxon>Bacillales</taxon>
        <taxon>Bacillaceae</taxon>
        <taxon>Terribacillus</taxon>
    </lineage>
</organism>
<feature type="transmembrane region" description="Helical" evidence="8">
    <location>
        <begin position="188"/>
        <end position="208"/>
    </location>
</feature>
<dbReference type="HOGENOM" id="CLU_047547_0_1_9"/>
<protein>
    <submittedName>
        <fullName evidence="9">Uncharacterized protein</fullName>
    </submittedName>
</protein>
<dbReference type="Proteomes" id="UP000027980">
    <property type="component" value="Chromosome"/>
</dbReference>
<dbReference type="EMBL" id="CP008876">
    <property type="protein sequence ID" value="AIF65972.1"/>
    <property type="molecule type" value="Genomic_DNA"/>
</dbReference>
<name>A0A075LJ74_9BACI</name>
<feature type="transmembrane region" description="Helical" evidence="8">
    <location>
        <begin position="44"/>
        <end position="64"/>
    </location>
</feature>
<keyword evidence="6 8" id="KW-1133">Transmembrane helix</keyword>
<dbReference type="PANTHER" id="PTHR34975:SF2">
    <property type="entry name" value="SPORE GERMINATION PROTEIN A2"/>
    <property type="match status" value="1"/>
</dbReference>
<dbReference type="OrthoDB" id="2716906at2"/>
<sequence length="369" mass="41319">MAKSNTKQKITLSQLAYIFIQSQIGVDILNLSTVLHREAGADGWIALLIGGVISIFFVLMILHISKCYPGEGLFEILQSTFGKVLGALAGFGYYVYFLVVAIYLLTSYGELINQWLLPETPVLVLYALLVISALYTISGGLTLIAKVFTFFAIILFIISALFLFGFVDAKFIYLLPMGQASFSEYVEGVRVTIYSLSSYVLLLLFIPYTEGSIKQKTRTLVGAHLLVISFYLYTVIVSFAHFGTDQIDHVSQPVLYMLRTADSVIITRIDIFVLAMWTVFALTAFAAYLYAAERAFAKVPKQKKKMLNVYSASVIVLGVAYWGGLNEENIRIIIDFQDKITEAFTIYIPLLLFVLSFMRRKDKQKGTAQ</sequence>
<keyword evidence="7 8" id="KW-0472">Membrane</keyword>
<dbReference type="Pfam" id="PF03845">
    <property type="entry name" value="Spore_permease"/>
    <property type="match status" value="1"/>
</dbReference>
<dbReference type="KEGG" id="tap:GZ22_04550"/>
<dbReference type="InterPro" id="IPR004761">
    <property type="entry name" value="Spore_GerAB"/>
</dbReference>
<feature type="transmembrane region" description="Helical" evidence="8">
    <location>
        <begin position="151"/>
        <end position="176"/>
    </location>
</feature>
<feature type="transmembrane region" description="Helical" evidence="8">
    <location>
        <begin position="340"/>
        <end position="358"/>
    </location>
</feature>
<feature type="transmembrane region" description="Helical" evidence="8">
    <location>
        <begin position="307"/>
        <end position="325"/>
    </location>
</feature>
<evidence type="ECO:0000256" key="3">
    <source>
        <dbReference type="ARBA" id="ARBA00022448"/>
    </source>
</evidence>
<evidence type="ECO:0000256" key="4">
    <source>
        <dbReference type="ARBA" id="ARBA00022544"/>
    </source>
</evidence>
<feature type="transmembrane region" description="Helical" evidence="8">
    <location>
        <begin position="125"/>
        <end position="144"/>
    </location>
</feature>
<evidence type="ECO:0000256" key="5">
    <source>
        <dbReference type="ARBA" id="ARBA00022692"/>
    </source>
</evidence>
<feature type="transmembrane region" description="Helical" evidence="8">
    <location>
        <begin position="220"/>
        <end position="244"/>
    </location>
</feature>
<gene>
    <name evidence="9" type="ORF">GZ22_04550</name>
</gene>